<accession>A0A7L5DHW1</accession>
<name>A0A7L5DHW1_9BACT</name>
<protein>
    <submittedName>
        <fullName evidence="2">DUF4907 domain-containing protein</fullName>
    </submittedName>
</protein>
<dbReference type="KEGG" id="srho:HH216_05355"/>
<keyword evidence="1" id="KW-1133">Transmembrane helix</keyword>
<dbReference type="Pfam" id="PF16250">
    <property type="entry name" value="DUF4907"/>
    <property type="match status" value="1"/>
</dbReference>
<dbReference type="RefSeq" id="WP_169549860.1">
    <property type="nucleotide sequence ID" value="NZ_CP051677.1"/>
</dbReference>
<keyword evidence="1" id="KW-0472">Membrane</keyword>
<evidence type="ECO:0000313" key="2">
    <source>
        <dbReference type="EMBL" id="QJD77916.1"/>
    </source>
</evidence>
<evidence type="ECO:0000313" key="3">
    <source>
        <dbReference type="Proteomes" id="UP000501128"/>
    </source>
</evidence>
<sequence length="116" mass="12903">MPSSLERAGRSVAVRRVLFVILAVLAMLTAYQYYRSRTAYELSLYKTPMGWGYDVLNHGNLIIHQPAIPGIAGDRGFADEAQARRVGERVISKLQQGRGMPAITQEELRAMNVSLP</sequence>
<dbReference type="AlphaFoldDB" id="A0A7L5DHW1"/>
<dbReference type="Proteomes" id="UP000501128">
    <property type="component" value="Chromosome"/>
</dbReference>
<reference evidence="2 3" key="1">
    <citation type="submission" date="2020-04" db="EMBL/GenBank/DDBJ databases">
        <title>Genome sequencing of novel species.</title>
        <authorList>
            <person name="Heo J."/>
            <person name="Kim S.-J."/>
            <person name="Kim J.-S."/>
            <person name="Hong S.-B."/>
            <person name="Kwon S.-W."/>
        </authorList>
    </citation>
    <scope>NUCLEOTIDE SEQUENCE [LARGE SCALE GENOMIC DNA]</scope>
    <source>
        <strain evidence="2 3">CJU-R4</strain>
    </source>
</reference>
<keyword evidence="3" id="KW-1185">Reference proteome</keyword>
<keyword evidence="1" id="KW-0812">Transmembrane</keyword>
<organism evidence="2 3">
    <name type="scientific">Spirosoma rhododendri</name>
    <dbReference type="NCBI Taxonomy" id="2728024"/>
    <lineage>
        <taxon>Bacteria</taxon>
        <taxon>Pseudomonadati</taxon>
        <taxon>Bacteroidota</taxon>
        <taxon>Cytophagia</taxon>
        <taxon>Cytophagales</taxon>
        <taxon>Cytophagaceae</taxon>
        <taxon>Spirosoma</taxon>
    </lineage>
</organism>
<gene>
    <name evidence="2" type="ORF">HH216_05355</name>
</gene>
<dbReference type="EMBL" id="CP051677">
    <property type="protein sequence ID" value="QJD77916.1"/>
    <property type="molecule type" value="Genomic_DNA"/>
</dbReference>
<feature type="transmembrane region" description="Helical" evidence="1">
    <location>
        <begin position="12"/>
        <end position="34"/>
    </location>
</feature>
<proteinExistence type="predicted"/>
<evidence type="ECO:0000256" key="1">
    <source>
        <dbReference type="SAM" id="Phobius"/>
    </source>
</evidence>
<dbReference type="InterPro" id="IPR032593">
    <property type="entry name" value="DUF4907"/>
</dbReference>